<feature type="transmembrane region" description="Helical" evidence="1">
    <location>
        <begin position="6"/>
        <end position="23"/>
    </location>
</feature>
<organism evidence="2 3">
    <name type="scientific">Listeria booriae</name>
    <dbReference type="NCBI Taxonomy" id="1552123"/>
    <lineage>
        <taxon>Bacteria</taxon>
        <taxon>Bacillati</taxon>
        <taxon>Bacillota</taxon>
        <taxon>Bacilli</taxon>
        <taxon>Bacillales</taxon>
        <taxon>Listeriaceae</taxon>
        <taxon>Listeria</taxon>
    </lineage>
</organism>
<gene>
    <name evidence="2" type="ORF">EP57_15410</name>
</gene>
<dbReference type="EMBL" id="JNFA01000030">
    <property type="protein sequence ID" value="KGL37944.1"/>
    <property type="molecule type" value="Genomic_DNA"/>
</dbReference>
<name>A0A099VWN5_9LIST</name>
<evidence type="ECO:0000256" key="1">
    <source>
        <dbReference type="SAM" id="Phobius"/>
    </source>
</evidence>
<keyword evidence="3" id="KW-1185">Reference proteome</keyword>
<accession>A0A099VWN5</accession>
<keyword evidence="1" id="KW-1133">Transmembrane helix</keyword>
<evidence type="ECO:0000313" key="3">
    <source>
        <dbReference type="Proteomes" id="UP000029844"/>
    </source>
</evidence>
<evidence type="ECO:0000313" key="2">
    <source>
        <dbReference type="EMBL" id="KGL37944.1"/>
    </source>
</evidence>
<dbReference type="eggNOG" id="ENOG5030KMV">
    <property type="taxonomic scope" value="Bacteria"/>
</dbReference>
<dbReference type="Proteomes" id="UP000029844">
    <property type="component" value="Unassembled WGS sequence"/>
</dbReference>
<reference evidence="2 3" key="1">
    <citation type="submission" date="2014-05" db="EMBL/GenBank/DDBJ databases">
        <title>Novel Listeriaceae from food processing environments.</title>
        <authorList>
            <person name="den Bakker H.C."/>
        </authorList>
    </citation>
    <scope>NUCLEOTIDE SEQUENCE [LARGE SCALE GENOMIC DNA]</scope>
    <source>
        <strain evidence="2 3">FSL A5-0281</strain>
    </source>
</reference>
<keyword evidence="1" id="KW-0472">Membrane</keyword>
<dbReference type="AlphaFoldDB" id="A0A099VWN5"/>
<protein>
    <submittedName>
        <fullName evidence="2">Uncharacterized protein</fullName>
    </submittedName>
</protein>
<keyword evidence="1" id="KW-0812">Transmembrane</keyword>
<sequence length="292" mass="34045">MVVMIIFMVLVLIGCGYFFFYRSKGILRIKQLLDIKTKYAQQTTGAKRLIIGGSDVLYSFDTDKIERETAMPTVNFGVNVGLGMGFLLDEAKRQAKPGDEVVLCLAYSLYFKPAYDVFAYEYYRMFEKRQLTRFTWKQHAYYLIGNFKLNMGYKQKQFDISTSGAYVNVSGALLPDEKYKPLQFPVHFRETEAVLKLESFCEYCRQEGIRVRVTYPSTLGFEAYDDSLYLQQLVAYLEANYRVIGTPSDYFVPRAWIFNSVYHVNDIGQQVRTEQLLEEMRKETVYEYKPTS</sequence>
<dbReference type="GeneID" id="58718722"/>
<dbReference type="RefSeq" id="WP_241480733.1">
    <property type="nucleotide sequence ID" value="NZ_CBCSHQ010000011.1"/>
</dbReference>
<comment type="caution">
    <text evidence="2">The sequence shown here is derived from an EMBL/GenBank/DDBJ whole genome shotgun (WGS) entry which is preliminary data.</text>
</comment>
<proteinExistence type="predicted"/>
<dbReference type="STRING" id="1552123.EP57_15410"/>